<dbReference type="InterPro" id="IPR001509">
    <property type="entry name" value="Epimerase_deHydtase"/>
</dbReference>
<dbReference type="KEGG" id="mmed:Mame_02856"/>
<dbReference type="OrthoDB" id="9801056at2"/>
<dbReference type="AlphaFoldDB" id="A0A1U9Z3A1"/>
<keyword evidence="5" id="KW-1185">Reference proteome</keyword>
<feature type="domain" description="NAD-dependent epimerase/dehydratase" evidence="3">
    <location>
        <begin position="5"/>
        <end position="230"/>
    </location>
</feature>
<proteinExistence type="predicted"/>
<dbReference type="RefSeq" id="WP_018063169.1">
    <property type="nucleotide sequence ID" value="NZ_AQWH01000002.1"/>
</dbReference>
<accession>A0A1U9Z3A1</accession>
<dbReference type="eggNOG" id="COG0451">
    <property type="taxonomic scope" value="Bacteria"/>
</dbReference>
<name>A0A1U9Z3A1_9HYPH</name>
<dbReference type="InterPro" id="IPR036291">
    <property type="entry name" value="NAD(P)-bd_dom_sf"/>
</dbReference>
<dbReference type="GO" id="GO:0003978">
    <property type="term" value="F:UDP-glucose 4-epimerase activity"/>
    <property type="evidence" value="ECO:0007669"/>
    <property type="project" value="UniProtKB-EC"/>
</dbReference>
<protein>
    <submittedName>
        <fullName evidence="4">UDP-glucose 4-epimerase</fullName>
        <ecNumber evidence="4">5.1.3.2</ecNumber>
    </submittedName>
</protein>
<dbReference type="Proteomes" id="UP000191135">
    <property type="component" value="Chromosome"/>
</dbReference>
<evidence type="ECO:0000259" key="3">
    <source>
        <dbReference type="Pfam" id="PF01370"/>
    </source>
</evidence>
<dbReference type="Gene3D" id="3.90.25.10">
    <property type="entry name" value="UDP-galactose 4-epimerase, domain 1"/>
    <property type="match status" value="1"/>
</dbReference>
<organism evidence="4 5">
    <name type="scientific">Martelella mediterranea DSM 17316</name>
    <dbReference type="NCBI Taxonomy" id="1122214"/>
    <lineage>
        <taxon>Bacteria</taxon>
        <taxon>Pseudomonadati</taxon>
        <taxon>Pseudomonadota</taxon>
        <taxon>Alphaproteobacteria</taxon>
        <taxon>Hyphomicrobiales</taxon>
        <taxon>Aurantimonadaceae</taxon>
        <taxon>Martelella</taxon>
    </lineage>
</organism>
<dbReference type="EC" id="5.1.3.2" evidence="4"/>
<keyword evidence="2" id="KW-0119">Carbohydrate metabolism</keyword>
<evidence type="ECO:0000256" key="1">
    <source>
        <dbReference type="ARBA" id="ARBA00022857"/>
    </source>
</evidence>
<sequence length="320" mass="34281">MTSVAIIGASGMIGANLARTLIARGRLGRKSIDALILSDIRKSDIGGTDTQWVTGDAADFETINRVVASRPDVIFHVAATAMGQADSNFAIGYHINFDTVRTTVEAIRLSGDDYCPRLVHASSIGVYGAPFPALIYDASTPRPDSSYGTQKLMSEAIIADYSRMGFVDGICLRLPTIAVRPGEATHGNSGFFSNIIREPLEGRRALLPASDDVRHWLASPETAVAQLIHAANIEGRIPAYARALVMPGVPLTVEALLSALAERAGDDILSLIDRTDPPVYGPQNFPACFAAEAARKLGFPLLEEKASDFIDGFLRTHYPA</sequence>
<evidence type="ECO:0000313" key="5">
    <source>
        <dbReference type="Proteomes" id="UP000191135"/>
    </source>
</evidence>
<reference evidence="4 5" key="1">
    <citation type="submission" date="2017-03" db="EMBL/GenBank/DDBJ databases">
        <title>Foreign affairs: Plasmid Transfer between Roseobacters and Rhizobia.</title>
        <authorList>
            <person name="Bartling P."/>
            <person name="Bunk B."/>
            <person name="Overmann J."/>
            <person name="Brinkmann H."/>
            <person name="Petersen J."/>
        </authorList>
    </citation>
    <scope>NUCLEOTIDE SEQUENCE [LARGE SCALE GENOMIC DNA]</scope>
    <source>
        <strain evidence="4 5">MACL11</strain>
    </source>
</reference>
<dbReference type="Gene3D" id="3.40.50.720">
    <property type="entry name" value="NAD(P)-binding Rossmann-like Domain"/>
    <property type="match status" value="1"/>
</dbReference>
<evidence type="ECO:0000256" key="2">
    <source>
        <dbReference type="ARBA" id="ARBA00023277"/>
    </source>
</evidence>
<dbReference type="PANTHER" id="PTHR43103:SF3">
    <property type="entry name" value="ADP-L-GLYCERO-D-MANNO-HEPTOSE-6-EPIMERASE"/>
    <property type="match status" value="1"/>
</dbReference>
<keyword evidence="4" id="KW-0413">Isomerase</keyword>
<evidence type="ECO:0000313" key="4">
    <source>
        <dbReference type="EMBL" id="AQZ52179.1"/>
    </source>
</evidence>
<dbReference type="SUPFAM" id="SSF51735">
    <property type="entry name" value="NAD(P)-binding Rossmann-fold domains"/>
    <property type="match status" value="1"/>
</dbReference>
<dbReference type="STRING" id="1122214.Mame_02856"/>
<dbReference type="PANTHER" id="PTHR43103">
    <property type="entry name" value="NUCLEOSIDE-DIPHOSPHATE-SUGAR EPIMERASE"/>
    <property type="match status" value="1"/>
</dbReference>
<gene>
    <name evidence="4" type="primary">galE_4</name>
    <name evidence="4" type="ORF">Mame_02856</name>
</gene>
<dbReference type="Pfam" id="PF01370">
    <property type="entry name" value="Epimerase"/>
    <property type="match status" value="1"/>
</dbReference>
<keyword evidence="1" id="KW-0521">NADP</keyword>
<dbReference type="EMBL" id="CP020330">
    <property type="protein sequence ID" value="AQZ52179.1"/>
    <property type="molecule type" value="Genomic_DNA"/>
</dbReference>